<keyword evidence="1" id="KW-1133">Transmembrane helix</keyword>
<keyword evidence="1" id="KW-0812">Transmembrane</keyword>
<protein>
    <submittedName>
        <fullName evidence="2">Uncharacterized protein</fullName>
    </submittedName>
</protein>
<name>A0A0D2GWN7_9EURO</name>
<dbReference type="Proteomes" id="UP000053029">
    <property type="component" value="Unassembled WGS sequence"/>
</dbReference>
<dbReference type="STRING" id="1442368.A0A0D2GWN7"/>
<dbReference type="EMBL" id="KN846974">
    <property type="protein sequence ID" value="KIW76779.1"/>
    <property type="molecule type" value="Genomic_DNA"/>
</dbReference>
<evidence type="ECO:0000313" key="2">
    <source>
        <dbReference type="EMBL" id="KIW76779.1"/>
    </source>
</evidence>
<proteinExistence type="predicted"/>
<dbReference type="GeneID" id="25308713"/>
<gene>
    <name evidence="2" type="ORF">Z517_09223</name>
</gene>
<dbReference type="RefSeq" id="XP_013280587.1">
    <property type="nucleotide sequence ID" value="XM_013425133.1"/>
</dbReference>
<evidence type="ECO:0000313" key="3">
    <source>
        <dbReference type="Proteomes" id="UP000053029"/>
    </source>
</evidence>
<dbReference type="VEuPathDB" id="FungiDB:Z517_09223"/>
<organism evidence="2 3">
    <name type="scientific">Fonsecaea pedrosoi CBS 271.37</name>
    <dbReference type="NCBI Taxonomy" id="1442368"/>
    <lineage>
        <taxon>Eukaryota</taxon>
        <taxon>Fungi</taxon>
        <taxon>Dikarya</taxon>
        <taxon>Ascomycota</taxon>
        <taxon>Pezizomycotina</taxon>
        <taxon>Eurotiomycetes</taxon>
        <taxon>Chaetothyriomycetidae</taxon>
        <taxon>Chaetothyriales</taxon>
        <taxon>Herpotrichiellaceae</taxon>
        <taxon>Fonsecaea</taxon>
    </lineage>
</organism>
<dbReference type="AlphaFoldDB" id="A0A0D2GWN7"/>
<keyword evidence="3" id="KW-1185">Reference proteome</keyword>
<accession>A0A0D2GWN7</accession>
<feature type="transmembrane region" description="Helical" evidence="1">
    <location>
        <begin position="136"/>
        <end position="159"/>
    </location>
</feature>
<keyword evidence="1" id="KW-0472">Membrane</keyword>
<dbReference type="HOGENOM" id="CLU_1384199_0_0_1"/>
<reference evidence="2 3" key="1">
    <citation type="submission" date="2015-01" db="EMBL/GenBank/DDBJ databases">
        <title>The Genome Sequence of Fonsecaea pedrosoi CBS 271.37.</title>
        <authorList>
            <consortium name="The Broad Institute Genomics Platform"/>
            <person name="Cuomo C."/>
            <person name="de Hoog S."/>
            <person name="Gorbushina A."/>
            <person name="Stielow B."/>
            <person name="Teixiera M."/>
            <person name="Abouelleil A."/>
            <person name="Chapman S.B."/>
            <person name="Priest M."/>
            <person name="Young S.K."/>
            <person name="Wortman J."/>
            <person name="Nusbaum C."/>
            <person name="Birren B."/>
        </authorList>
    </citation>
    <scope>NUCLEOTIDE SEQUENCE [LARGE SCALE GENOMIC DNA]</scope>
    <source>
        <strain evidence="2 3">CBS 271.37</strain>
    </source>
</reference>
<evidence type="ECO:0000256" key="1">
    <source>
        <dbReference type="SAM" id="Phobius"/>
    </source>
</evidence>
<sequence length="197" mass="21884">MGVAYFATTPAKPHGYFLSFTSILEPICAKTFGAKPKCLRVRSHIVVLFEWTLRRKQDAGKDKTSSKGSTPGSSTPRIRVAPKAKYAVAAVSTIPAIIFKDGTRYFSCTPSSRSAPDDSIRGKRRNREKRVRRRRVWAVVHFFIVCGDVLDSFPAYTVFARKPISSTTSIFVQHRECVDDPGELEGPAVLSDSLDEL</sequence>